<dbReference type="InterPro" id="IPR036986">
    <property type="entry name" value="S4_RNA-bd_sf"/>
</dbReference>
<comment type="subunit">
    <text evidence="5">Associates with stalled 50S ribosomal subunits. Binds to RqcH, 23S rRNA and the P-site tRNA. Does not require RqcH for association with 50S subunits.</text>
</comment>
<sequence>MRIDKFLKNSRLIKRRTLAKEACDQGKILVNDKVAKAGTEVALGDIITLEFGIRATKVEVLDLSEHVTKESSREMYRVIE</sequence>
<keyword evidence="3 5" id="KW-0694">RNA-binding</keyword>
<feature type="domain" description="RNA-binding S4" evidence="6">
    <location>
        <begin position="1"/>
        <end position="62"/>
    </location>
</feature>
<evidence type="ECO:0000256" key="1">
    <source>
        <dbReference type="ARBA" id="ARBA00022555"/>
    </source>
</evidence>
<reference evidence="7 8" key="1">
    <citation type="submission" date="2016-09" db="EMBL/GenBank/DDBJ databases">
        <title>Genomic analysis reveals versatility of anaerobic energy metabolism of Geosporobacter ferrireducens IRF9 of phylum Firmicutes.</title>
        <authorList>
            <person name="Kim S.-J."/>
        </authorList>
    </citation>
    <scope>NUCLEOTIDE SEQUENCE [LARGE SCALE GENOMIC DNA]</scope>
    <source>
        <strain evidence="7 8">IRF9</strain>
    </source>
</reference>
<dbReference type="GO" id="GO:0072344">
    <property type="term" value="P:rescue of stalled ribosome"/>
    <property type="evidence" value="ECO:0007669"/>
    <property type="project" value="UniProtKB-UniRule"/>
</dbReference>
<dbReference type="RefSeq" id="WP_069978502.1">
    <property type="nucleotide sequence ID" value="NZ_CP017269.1"/>
</dbReference>
<dbReference type="KEGG" id="gfe:Gferi_16770"/>
<keyword evidence="1 5" id="KW-0820">tRNA-binding</keyword>
<evidence type="ECO:0000256" key="5">
    <source>
        <dbReference type="HAMAP-Rule" id="MF_00871"/>
    </source>
</evidence>
<dbReference type="AlphaFoldDB" id="A0A1D8GJJ5"/>
<dbReference type="GO" id="GO:0000049">
    <property type="term" value="F:tRNA binding"/>
    <property type="evidence" value="ECO:0007669"/>
    <property type="project" value="UniProtKB-UniRule"/>
</dbReference>
<dbReference type="GO" id="GO:0019843">
    <property type="term" value="F:rRNA binding"/>
    <property type="evidence" value="ECO:0007669"/>
    <property type="project" value="UniProtKB-UniRule"/>
</dbReference>
<dbReference type="Proteomes" id="UP000095743">
    <property type="component" value="Chromosome"/>
</dbReference>
<protein>
    <recommendedName>
        <fullName evidence="5">RQC P-site tRNA stabilizing factor</fullName>
        <shortName evidence="5">RqcP</shortName>
    </recommendedName>
    <alternativeName>
        <fullName evidence="5">Ribosome-associated protein quality control protein P</fullName>
    </alternativeName>
</protein>
<dbReference type="InterPro" id="IPR025490">
    <property type="entry name" value="RqcP"/>
</dbReference>
<evidence type="ECO:0000313" key="7">
    <source>
        <dbReference type="EMBL" id="AOT71064.1"/>
    </source>
</evidence>
<dbReference type="PROSITE" id="PS50889">
    <property type="entry name" value="S4"/>
    <property type="match status" value="1"/>
</dbReference>
<dbReference type="Gene3D" id="3.10.290.10">
    <property type="entry name" value="RNA-binding S4 domain"/>
    <property type="match status" value="1"/>
</dbReference>
<name>A0A1D8GJJ5_9FIRM</name>
<dbReference type="STRING" id="1424294.Gferi_16770"/>
<evidence type="ECO:0000313" key="8">
    <source>
        <dbReference type="Proteomes" id="UP000095743"/>
    </source>
</evidence>
<dbReference type="SMART" id="SM00363">
    <property type="entry name" value="S4"/>
    <property type="match status" value="1"/>
</dbReference>
<keyword evidence="4 5" id="KW-0648">Protein biosynthesis</keyword>
<dbReference type="EMBL" id="CP017269">
    <property type="protein sequence ID" value="AOT71064.1"/>
    <property type="molecule type" value="Genomic_DNA"/>
</dbReference>
<gene>
    <name evidence="5" type="primary">rqcP</name>
    <name evidence="7" type="ORF">Gferi_16770</name>
</gene>
<comment type="function">
    <text evidence="5">Key component of the ribosome quality control system (RQC), a ribosome-associated complex that mediates the extraction of incompletely synthesized nascent chains from stalled ribosomes and their subsequent degradation. RqcH recruits Ala-charged tRNA, and with RqcP directs the elongation of stalled nascent chains on 50S ribosomal subunits, leading to non-templated C-terminal alanine extensions (Ala tail). The Ala tail promotes nascent chain degradation. RqcP is associated with the translocation-like movement of the peptidyl-tRNA from the A-site into the P-site.</text>
</comment>
<dbReference type="SUPFAM" id="SSF55174">
    <property type="entry name" value="Alpha-L RNA-binding motif"/>
    <property type="match status" value="1"/>
</dbReference>
<dbReference type="OrthoDB" id="9805210at2"/>
<evidence type="ECO:0000256" key="2">
    <source>
        <dbReference type="ARBA" id="ARBA00022730"/>
    </source>
</evidence>
<evidence type="ECO:0000256" key="3">
    <source>
        <dbReference type="ARBA" id="ARBA00022884"/>
    </source>
</evidence>
<accession>A0A1D8GJJ5</accession>
<comment type="similarity">
    <text evidence="5">Belongs to the RqcP family.</text>
</comment>
<dbReference type="Pfam" id="PF01479">
    <property type="entry name" value="S4"/>
    <property type="match status" value="1"/>
</dbReference>
<dbReference type="CDD" id="cd00165">
    <property type="entry name" value="S4"/>
    <property type="match status" value="1"/>
</dbReference>
<evidence type="ECO:0000259" key="6">
    <source>
        <dbReference type="SMART" id="SM00363"/>
    </source>
</evidence>
<proteinExistence type="inferred from homology"/>
<keyword evidence="2 5" id="KW-0699">rRNA-binding</keyword>
<dbReference type="HAMAP" id="MF_00871">
    <property type="entry name" value="RqcP"/>
    <property type="match status" value="1"/>
</dbReference>
<keyword evidence="8" id="KW-1185">Reference proteome</keyword>
<dbReference type="GO" id="GO:0043023">
    <property type="term" value="F:ribosomal large subunit binding"/>
    <property type="evidence" value="ECO:0007669"/>
    <property type="project" value="UniProtKB-UniRule"/>
</dbReference>
<dbReference type="InterPro" id="IPR002942">
    <property type="entry name" value="S4_RNA-bd"/>
</dbReference>
<organism evidence="7 8">
    <name type="scientific">Geosporobacter ferrireducens</name>
    <dbReference type="NCBI Taxonomy" id="1424294"/>
    <lineage>
        <taxon>Bacteria</taxon>
        <taxon>Bacillati</taxon>
        <taxon>Bacillota</taxon>
        <taxon>Clostridia</taxon>
        <taxon>Peptostreptococcales</taxon>
        <taxon>Thermotaleaceae</taxon>
        <taxon>Geosporobacter</taxon>
    </lineage>
</organism>
<dbReference type="PIRSF" id="PIRSF038881">
    <property type="entry name" value="RNAbp_HP1423"/>
    <property type="match status" value="1"/>
</dbReference>
<evidence type="ECO:0000256" key="4">
    <source>
        <dbReference type="ARBA" id="ARBA00022917"/>
    </source>
</evidence>